<accession>A0A7R9UXD8</accession>
<dbReference type="OrthoDB" id="10609499at2759"/>
<evidence type="ECO:0000313" key="3">
    <source>
        <dbReference type="Proteomes" id="UP000751190"/>
    </source>
</evidence>
<organism evidence="1">
    <name type="scientific">Diacronema lutheri</name>
    <name type="common">Unicellular marine alga</name>
    <name type="synonym">Monochrysis lutheri</name>
    <dbReference type="NCBI Taxonomy" id="2081491"/>
    <lineage>
        <taxon>Eukaryota</taxon>
        <taxon>Haptista</taxon>
        <taxon>Haptophyta</taxon>
        <taxon>Pavlovophyceae</taxon>
        <taxon>Pavlovales</taxon>
        <taxon>Pavlovaceae</taxon>
        <taxon>Diacronema</taxon>
    </lineage>
</organism>
<dbReference type="EMBL" id="JAGTXO010000021">
    <property type="protein sequence ID" value="KAG8462351.1"/>
    <property type="molecule type" value="Genomic_DNA"/>
</dbReference>
<dbReference type="EMBL" id="HBEB01019274">
    <property type="protein sequence ID" value="CAD8278147.1"/>
    <property type="molecule type" value="Transcribed_RNA"/>
</dbReference>
<dbReference type="Proteomes" id="UP000751190">
    <property type="component" value="Unassembled WGS sequence"/>
</dbReference>
<dbReference type="AlphaFoldDB" id="A0A7R9UXD8"/>
<protein>
    <submittedName>
        <fullName evidence="1">Uncharacterized protein</fullName>
    </submittedName>
</protein>
<reference evidence="1" key="1">
    <citation type="submission" date="2021-01" db="EMBL/GenBank/DDBJ databases">
        <authorList>
            <person name="Corre E."/>
            <person name="Pelletier E."/>
            <person name="Niang G."/>
            <person name="Scheremetjew M."/>
            <person name="Finn R."/>
            <person name="Kale V."/>
            <person name="Holt S."/>
            <person name="Cochrane G."/>
            <person name="Meng A."/>
            <person name="Brown T."/>
            <person name="Cohen L."/>
        </authorList>
    </citation>
    <scope>NUCLEOTIDE SEQUENCE</scope>
    <source>
        <strain evidence="1">RCC1537</strain>
    </source>
</reference>
<keyword evidence="3" id="KW-1185">Reference proteome</keyword>
<evidence type="ECO:0000313" key="2">
    <source>
        <dbReference type="EMBL" id="KAG8462351.1"/>
    </source>
</evidence>
<proteinExistence type="predicted"/>
<sequence>MDPYALQLTVDEALEACRVASGLSRHGHGAGALALYARVLDDCEVVLARVPAEEDALAHAAEDLLAHALDAALQAAADVGAAAQQLARDGKAAAAVKQYAAVLGACAHAQRSHVVLAAESYDLTERLHAQALYGALRALPDVCELAEAAARAHGFSSALKLGALVVDVCERVRGGLPANDPMHAEAEQLHARALEGSLTHAIAAFSEVGGRADAAKPASCAPAGASLPRETLSEILRACKRVLVSHGVGTAALRESAQQLYRPALLDFRQALNAAGA</sequence>
<name>A0A7R9UXD8_DIALT</name>
<gene>
    <name evidence="2" type="ORF">KFE25_012171</name>
    <name evidence="1" type="ORF">PLUT1463_LOCUS12464</name>
</gene>
<evidence type="ECO:0000313" key="1">
    <source>
        <dbReference type="EMBL" id="CAD8278147.1"/>
    </source>
</evidence>
<reference evidence="2" key="2">
    <citation type="submission" date="2021-05" db="EMBL/GenBank/DDBJ databases">
        <title>The genome of the haptophyte Pavlova lutheri (Diacronema luteri, Pavlovales) - a model for lipid biosynthesis in eukaryotic algae.</title>
        <authorList>
            <person name="Hulatt C.J."/>
            <person name="Posewitz M.C."/>
        </authorList>
    </citation>
    <scope>NUCLEOTIDE SEQUENCE</scope>
    <source>
        <strain evidence="2">NIVA-4/92</strain>
    </source>
</reference>